<dbReference type="PANTHER" id="PTHR15377">
    <property type="entry name" value="TRANSCRIPTION ELONGATION REGULATOR 1"/>
    <property type="match status" value="1"/>
</dbReference>
<evidence type="ECO:0000256" key="1">
    <source>
        <dbReference type="ARBA" id="ARBA00022737"/>
    </source>
</evidence>
<dbReference type="PROSITE" id="PS01159">
    <property type="entry name" value="WW_DOMAIN_1"/>
    <property type="match status" value="1"/>
</dbReference>
<dbReference type="Gene3D" id="2.20.70.10">
    <property type="match status" value="1"/>
</dbReference>
<feature type="compositionally biased region" description="Polar residues" evidence="2">
    <location>
        <begin position="147"/>
        <end position="157"/>
    </location>
</feature>
<dbReference type="SMART" id="SM00456">
    <property type="entry name" value="WW"/>
    <property type="match status" value="1"/>
</dbReference>
<dbReference type="InterPro" id="IPR036020">
    <property type="entry name" value="WW_dom_sf"/>
</dbReference>
<feature type="region of interest" description="Disordered" evidence="2">
    <location>
        <begin position="139"/>
        <end position="179"/>
    </location>
</feature>
<keyword evidence="5" id="KW-1185">Reference proteome</keyword>
<proteinExistence type="predicted"/>
<dbReference type="PROSITE" id="PS50020">
    <property type="entry name" value="WW_DOMAIN_2"/>
    <property type="match status" value="1"/>
</dbReference>
<dbReference type="GO" id="GO:0003712">
    <property type="term" value="F:transcription coregulator activity"/>
    <property type="evidence" value="ECO:0007669"/>
    <property type="project" value="TreeGrafter"/>
</dbReference>
<feature type="compositionally biased region" description="Polar residues" evidence="2">
    <location>
        <begin position="168"/>
        <end position="179"/>
    </location>
</feature>
<evidence type="ECO:0000313" key="5">
    <source>
        <dbReference type="Proteomes" id="UP000796880"/>
    </source>
</evidence>
<comment type="caution">
    <text evidence="4">The sequence shown here is derived from an EMBL/GenBank/DDBJ whole genome shotgun (WGS) entry which is preliminary data.</text>
</comment>
<dbReference type="EMBL" id="VOIH02000012">
    <property type="protein sequence ID" value="KAF3431764.1"/>
    <property type="molecule type" value="Genomic_DNA"/>
</dbReference>
<dbReference type="InterPro" id="IPR001202">
    <property type="entry name" value="WW_dom"/>
</dbReference>
<sequence length="401" mass="42005">MLPTGLPFTMAPPGTPGPPGTLQSANLTASSSVAADSSSSTAAQRPSMPTATATGPVQPQMGAGAPYASLPALAGLPPQGVWLQQRPQMVGGGVPVPRVPIVPYTATFPGPGPGPGPGPFPLMPVPRGFHLPSVSIPDSQPPGVTPVSMSSTASSHQLAGPSGMHSEVLTSSGDRTSVNDVGIQDRAAGNEQLDAWAAHKTEAGVVYYYNALTGESTYDKPADFIGELSISKAIEGLFEGYRLRKILGIKPDKVSVQPIPVSMVNLPGTDWVLVTTTDGKSITTTIRPSFGFHNINVAAMPIIIWLVSSWQIPNEVTELRKKQEGEISKENLTSLPNTNVVEKGSSTITLNTPAINTGGRDAMTLRPSGVQTSSPSALDLIKKKLQDSELLLLHQFLHHLE</sequence>
<organism evidence="4 5">
    <name type="scientific">Rhamnella rubrinervis</name>
    <dbReference type="NCBI Taxonomy" id="2594499"/>
    <lineage>
        <taxon>Eukaryota</taxon>
        <taxon>Viridiplantae</taxon>
        <taxon>Streptophyta</taxon>
        <taxon>Embryophyta</taxon>
        <taxon>Tracheophyta</taxon>
        <taxon>Spermatophyta</taxon>
        <taxon>Magnoliopsida</taxon>
        <taxon>eudicotyledons</taxon>
        <taxon>Gunneridae</taxon>
        <taxon>Pentapetalae</taxon>
        <taxon>rosids</taxon>
        <taxon>fabids</taxon>
        <taxon>Rosales</taxon>
        <taxon>Rhamnaceae</taxon>
        <taxon>rhamnoid group</taxon>
        <taxon>Rhamneae</taxon>
        <taxon>Rhamnella</taxon>
    </lineage>
</organism>
<feature type="domain" description="WW" evidence="3">
    <location>
        <begin position="190"/>
        <end position="223"/>
    </location>
</feature>
<keyword evidence="1" id="KW-0677">Repeat</keyword>
<feature type="compositionally biased region" description="Polar residues" evidence="2">
    <location>
        <begin position="47"/>
        <end position="57"/>
    </location>
</feature>
<dbReference type="OrthoDB" id="187617at2759"/>
<name>A0A8K0DPF3_9ROSA</name>
<reference evidence="4" key="1">
    <citation type="submission" date="2020-03" db="EMBL/GenBank/DDBJ databases">
        <title>A high-quality chromosome-level genome assembly of a woody plant with both climbing and erect habits, Rhamnella rubrinervis.</title>
        <authorList>
            <person name="Lu Z."/>
            <person name="Yang Y."/>
            <person name="Zhu X."/>
            <person name="Sun Y."/>
        </authorList>
    </citation>
    <scope>NUCLEOTIDE SEQUENCE</scope>
    <source>
        <strain evidence="4">BYM</strain>
        <tissue evidence="4">Leaf</tissue>
    </source>
</reference>
<evidence type="ECO:0000313" key="4">
    <source>
        <dbReference type="EMBL" id="KAF3431764.1"/>
    </source>
</evidence>
<feature type="compositionally biased region" description="Low complexity" evidence="2">
    <location>
        <begin position="29"/>
        <end position="43"/>
    </location>
</feature>
<dbReference type="InterPro" id="IPR045148">
    <property type="entry name" value="TCRG1-like"/>
</dbReference>
<dbReference type="Pfam" id="PF00397">
    <property type="entry name" value="WW"/>
    <property type="match status" value="1"/>
</dbReference>
<evidence type="ECO:0000256" key="2">
    <source>
        <dbReference type="SAM" id="MobiDB-lite"/>
    </source>
</evidence>
<dbReference type="CDD" id="cd00201">
    <property type="entry name" value="WW"/>
    <property type="match status" value="1"/>
</dbReference>
<accession>A0A8K0DPF3</accession>
<protein>
    <recommendedName>
        <fullName evidence="3">WW domain-containing protein</fullName>
    </recommendedName>
</protein>
<dbReference type="PANTHER" id="PTHR15377:SF3">
    <property type="entry name" value="WW DOMAIN-CONTAINING PROTEIN"/>
    <property type="match status" value="1"/>
</dbReference>
<dbReference type="SUPFAM" id="SSF51045">
    <property type="entry name" value="WW domain"/>
    <property type="match status" value="1"/>
</dbReference>
<evidence type="ECO:0000259" key="3">
    <source>
        <dbReference type="PROSITE" id="PS50020"/>
    </source>
</evidence>
<dbReference type="GO" id="GO:0070063">
    <property type="term" value="F:RNA polymerase binding"/>
    <property type="evidence" value="ECO:0007669"/>
    <property type="project" value="InterPro"/>
</dbReference>
<dbReference type="AlphaFoldDB" id="A0A8K0DPF3"/>
<feature type="region of interest" description="Disordered" evidence="2">
    <location>
        <begin position="1"/>
        <end position="62"/>
    </location>
</feature>
<gene>
    <name evidence="4" type="ORF">FNV43_RR26500</name>
</gene>
<dbReference type="GO" id="GO:0005634">
    <property type="term" value="C:nucleus"/>
    <property type="evidence" value="ECO:0007669"/>
    <property type="project" value="TreeGrafter"/>
</dbReference>
<dbReference type="Proteomes" id="UP000796880">
    <property type="component" value="Unassembled WGS sequence"/>
</dbReference>